<proteinExistence type="predicted"/>
<gene>
    <name evidence="1" type="ORF">OPT61_g2607</name>
</gene>
<keyword evidence="2" id="KW-1185">Reference proteome</keyword>
<name>A0ACC2IL55_9PLEO</name>
<evidence type="ECO:0000313" key="2">
    <source>
        <dbReference type="Proteomes" id="UP001153331"/>
    </source>
</evidence>
<comment type="caution">
    <text evidence="1">The sequence shown here is derived from an EMBL/GenBank/DDBJ whole genome shotgun (WGS) entry which is preliminary data.</text>
</comment>
<sequence>MPRLIGPRAARVCSAMGSEVQGSAAARRPGHGGKKLLEDNVLRPAYSGAPSINGTLSWSHHVWVMFEGRSEVQRPLHTPVRPGPGPGSPCGLKGARDPCLSRDHCPLASLPQPSRIVQLTADLVLDLLSKHYAHLDQCDTRPVDRCLYHQQLTCHYSAVEFAEKVLYPCLEAFDPKTVDEDAFEARLPYRLDESATQPMEMLSAAYIIVGYETNTNYHHMRTLEVRLHLDNVHIDADSSLIHLAHLLEQTAWVAIDYYPSDPSILLTLVIHPSDSGVYNVWEESLTRWLRTSQINILCGNPGELQHGYSFLDVRMGSSVVMCSTVIKCLAQLRDSLERSLRITTSSHVPGGIAGKHGNVFGAAVFEGQMAVLLLLLDRGANTDTGYGGLDITLRNNGVPGLLDPLLDSAPDINKQIEGCEPAIGAALLHNMERAVELSLGGETDVKMECGDFDNISGSAAYARNKKAVELLLAKGWSKYPRVRRCVWKRFYAHHQKLAISSSPEVHSAQHLPADLSPFESHIALSPRPPESEIDAAPEVHNDEAELQMQQEMGFVPESSPPLRTMSEEEDKGDEEELVPAKKKRKHGIKKNKTKKIAAWEARREEMRDQRRSKAKACIFPLPSSSPQENCLRD</sequence>
<protein>
    <submittedName>
        <fullName evidence="1">Uncharacterized protein</fullName>
    </submittedName>
</protein>
<evidence type="ECO:0000313" key="1">
    <source>
        <dbReference type="EMBL" id="KAJ8115842.1"/>
    </source>
</evidence>
<dbReference type="EMBL" id="JAPHNI010000120">
    <property type="protein sequence ID" value="KAJ8115842.1"/>
    <property type="molecule type" value="Genomic_DNA"/>
</dbReference>
<accession>A0ACC2IL55</accession>
<reference evidence="1" key="1">
    <citation type="submission" date="2022-11" db="EMBL/GenBank/DDBJ databases">
        <title>Genome Sequence of Boeremia exigua.</title>
        <authorList>
            <person name="Buettner E."/>
        </authorList>
    </citation>
    <scope>NUCLEOTIDE SEQUENCE</scope>
    <source>
        <strain evidence="1">CU02</strain>
    </source>
</reference>
<organism evidence="1 2">
    <name type="scientific">Boeremia exigua</name>
    <dbReference type="NCBI Taxonomy" id="749465"/>
    <lineage>
        <taxon>Eukaryota</taxon>
        <taxon>Fungi</taxon>
        <taxon>Dikarya</taxon>
        <taxon>Ascomycota</taxon>
        <taxon>Pezizomycotina</taxon>
        <taxon>Dothideomycetes</taxon>
        <taxon>Pleosporomycetidae</taxon>
        <taxon>Pleosporales</taxon>
        <taxon>Pleosporineae</taxon>
        <taxon>Didymellaceae</taxon>
        <taxon>Boeremia</taxon>
    </lineage>
</organism>
<dbReference type="Proteomes" id="UP001153331">
    <property type="component" value="Unassembled WGS sequence"/>
</dbReference>